<protein>
    <submittedName>
        <fullName evidence="2">Uncharacterized protein</fullName>
    </submittedName>
</protein>
<comment type="caution">
    <text evidence="2">The sequence shown here is derived from an EMBL/GenBank/DDBJ whole genome shotgun (WGS) entry which is preliminary data.</text>
</comment>
<reference evidence="2 3" key="1">
    <citation type="journal article" date="2019" name="Sci. Rep.">
        <title>Orb-weaving spider Araneus ventricosus genome elucidates the spidroin gene catalogue.</title>
        <authorList>
            <person name="Kono N."/>
            <person name="Nakamura H."/>
            <person name="Ohtoshi R."/>
            <person name="Moran D.A.P."/>
            <person name="Shinohara A."/>
            <person name="Yoshida Y."/>
            <person name="Fujiwara M."/>
            <person name="Mori M."/>
            <person name="Tomita M."/>
            <person name="Arakawa K."/>
        </authorList>
    </citation>
    <scope>NUCLEOTIDE SEQUENCE [LARGE SCALE GENOMIC DNA]</scope>
</reference>
<proteinExistence type="predicted"/>
<evidence type="ECO:0000256" key="1">
    <source>
        <dbReference type="SAM" id="MobiDB-lite"/>
    </source>
</evidence>
<evidence type="ECO:0000313" key="3">
    <source>
        <dbReference type="Proteomes" id="UP000499080"/>
    </source>
</evidence>
<evidence type="ECO:0000313" key="2">
    <source>
        <dbReference type="EMBL" id="GBL88499.1"/>
    </source>
</evidence>
<dbReference type="EMBL" id="BGPR01000060">
    <property type="protein sequence ID" value="GBL88499.1"/>
    <property type="molecule type" value="Genomic_DNA"/>
</dbReference>
<name>A0A4Y2BAP5_ARAVE</name>
<gene>
    <name evidence="2" type="ORF">AVEN_159086_1</name>
</gene>
<sequence>MLDKKNKSDRIKGTRFYPTFLYVMRGRDGLVIRSRPRDKGVAGSKYDSTEEPPCMGPAARHIVRSSQTPYRWSGAEAWSGGTSSGVALVIRPRLKIALE</sequence>
<keyword evidence="3" id="KW-1185">Reference proteome</keyword>
<feature type="region of interest" description="Disordered" evidence="1">
    <location>
        <begin position="36"/>
        <end position="57"/>
    </location>
</feature>
<organism evidence="2 3">
    <name type="scientific">Araneus ventricosus</name>
    <name type="common">Orbweaver spider</name>
    <name type="synonym">Epeira ventricosa</name>
    <dbReference type="NCBI Taxonomy" id="182803"/>
    <lineage>
        <taxon>Eukaryota</taxon>
        <taxon>Metazoa</taxon>
        <taxon>Ecdysozoa</taxon>
        <taxon>Arthropoda</taxon>
        <taxon>Chelicerata</taxon>
        <taxon>Arachnida</taxon>
        <taxon>Araneae</taxon>
        <taxon>Araneomorphae</taxon>
        <taxon>Entelegynae</taxon>
        <taxon>Araneoidea</taxon>
        <taxon>Araneidae</taxon>
        <taxon>Araneus</taxon>
    </lineage>
</organism>
<accession>A0A4Y2BAP5</accession>
<dbReference type="AlphaFoldDB" id="A0A4Y2BAP5"/>
<dbReference type="Proteomes" id="UP000499080">
    <property type="component" value="Unassembled WGS sequence"/>
</dbReference>